<reference evidence="8" key="1">
    <citation type="submission" date="2020-06" db="EMBL/GenBank/DDBJ databases">
        <title>Genomes of multiple members of Pneumocystis genus reveal paths to human pathogen Pneumocystis jirovecii.</title>
        <authorList>
            <person name="Cisse O.H."/>
            <person name="Ma L."/>
            <person name="Dekker J."/>
            <person name="Khil P."/>
            <person name="Jo J."/>
            <person name="Brenchley J."/>
            <person name="Blair R."/>
            <person name="Pahar B."/>
            <person name="Chabe M."/>
            <person name="Van Rompay K.A."/>
            <person name="Keesler R."/>
            <person name="Sukura A."/>
            <person name="Hirsch V."/>
            <person name="Kutty G."/>
            <person name="Liu Y."/>
            <person name="Peng L."/>
            <person name="Chen J."/>
            <person name="Song J."/>
            <person name="Weissenbacher-Lang C."/>
            <person name="Xu J."/>
            <person name="Upham N.S."/>
            <person name="Stajich J.E."/>
            <person name="Cuomo C.A."/>
            <person name="Cushion M.T."/>
            <person name="Kovacs J.A."/>
        </authorList>
    </citation>
    <scope>NUCLEOTIDE SEQUENCE</scope>
    <source>
        <strain evidence="8">2A</strain>
    </source>
</reference>
<dbReference type="EMBL" id="CP054537">
    <property type="protein sequence ID" value="QSL65358.1"/>
    <property type="molecule type" value="Genomic_DNA"/>
</dbReference>
<keyword evidence="1" id="KW-0479">Metal-binding</keyword>
<dbReference type="Proteomes" id="UP000663699">
    <property type="component" value="Chromosome 6"/>
</dbReference>
<keyword evidence="2" id="KW-0862">Zinc</keyword>
<dbReference type="GO" id="GO:0000981">
    <property type="term" value="F:DNA-binding transcription factor activity, RNA polymerase II-specific"/>
    <property type="evidence" value="ECO:0007669"/>
    <property type="project" value="InterPro"/>
</dbReference>
<keyword evidence="6" id="KW-0539">Nucleus</keyword>
<evidence type="ECO:0000256" key="2">
    <source>
        <dbReference type="ARBA" id="ARBA00022833"/>
    </source>
</evidence>
<evidence type="ECO:0000313" key="8">
    <source>
        <dbReference type="EMBL" id="QSL65358.1"/>
    </source>
</evidence>
<evidence type="ECO:0000256" key="5">
    <source>
        <dbReference type="ARBA" id="ARBA00023163"/>
    </source>
</evidence>
<dbReference type="GO" id="GO:0008270">
    <property type="term" value="F:zinc ion binding"/>
    <property type="evidence" value="ECO:0007669"/>
    <property type="project" value="InterPro"/>
</dbReference>
<keyword evidence="9" id="KW-1185">Reference proteome</keyword>
<accession>A0A899G1X8</accession>
<proteinExistence type="predicted"/>
<keyword evidence="4" id="KW-0238">DNA-binding</keyword>
<evidence type="ECO:0000256" key="6">
    <source>
        <dbReference type="ARBA" id="ARBA00023242"/>
    </source>
</evidence>
<dbReference type="SMART" id="SM00066">
    <property type="entry name" value="GAL4"/>
    <property type="match status" value="1"/>
</dbReference>
<evidence type="ECO:0000256" key="1">
    <source>
        <dbReference type="ARBA" id="ARBA00022723"/>
    </source>
</evidence>
<dbReference type="Gene3D" id="4.10.240.10">
    <property type="entry name" value="Zn(2)-C6 fungal-type DNA-binding domain"/>
    <property type="match status" value="1"/>
</dbReference>
<evidence type="ECO:0000256" key="4">
    <source>
        <dbReference type="ARBA" id="ARBA00023125"/>
    </source>
</evidence>
<keyword evidence="5" id="KW-0804">Transcription</keyword>
<dbReference type="Pfam" id="PF00172">
    <property type="entry name" value="Zn_clus"/>
    <property type="match status" value="1"/>
</dbReference>
<evidence type="ECO:0000259" key="7">
    <source>
        <dbReference type="PROSITE" id="PS50048"/>
    </source>
</evidence>
<keyword evidence="3" id="KW-0805">Transcription regulation</keyword>
<dbReference type="InterPro" id="IPR036864">
    <property type="entry name" value="Zn2-C6_fun-type_DNA-bd_sf"/>
</dbReference>
<organism evidence="8 9">
    <name type="scientific">Pneumocystis wakefieldiae</name>
    <dbReference type="NCBI Taxonomy" id="38082"/>
    <lineage>
        <taxon>Eukaryota</taxon>
        <taxon>Fungi</taxon>
        <taxon>Dikarya</taxon>
        <taxon>Ascomycota</taxon>
        <taxon>Taphrinomycotina</taxon>
        <taxon>Pneumocystomycetes</taxon>
        <taxon>Pneumocystaceae</taxon>
        <taxon>Pneumocystis</taxon>
    </lineage>
</organism>
<evidence type="ECO:0000313" key="9">
    <source>
        <dbReference type="Proteomes" id="UP000663699"/>
    </source>
</evidence>
<sequence length="298" mass="33256">MKIHDPADSPAILYDLSGPVKQDMNIPANFPLHSSELPFQQIINNNDQNQASTFFMFLHGDSPHENSDFSALHNQQSTTNNVEMMRPPVKKKRCQVRNACVNCQKSNKKCEEVRPCSRCIKNHLVDSCTNSKRKKRQKGIKRGPYKRRKKMLMENNPIAAAMNSMVPILETPVAANMDSLIDFTGQPFFEYDSFPRLFMQSLPAPSLDSIPSYPVMSSFEDNHTSSEAAIDSAIQCPAKAQENPLEMMSTLLDDTLIKNFNGHVLDNRVDPSCRPLSLGHEADLGTLASLCAAVLGED</sequence>
<dbReference type="PROSITE" id="PS50048">
    <property type="entry name" value="ZN2_CY6_FUNGAL_2"/>
    <property type="match status" value="1"/>
</dbReference>
<gene>
    <name evidence="8" type="ORF">MERGE_002668</name>
</gene>
<dbReference type="CDD" id="cd00067">
    <property type="entry name" value="GAL4"/>
    <property type="match status" value="1"/>
</dbReference>
<dbReference type="SUPFAM" id="SSF57701">
    <property type="entry name" value="Zn2/Cys6 DNA-binding domain"/>
    <property type="match status" value="1"/>
</dbReference>
<feature type="domain" description="Zn(2)-C6 fungal-type" evidence="7">
    <location>
        <begin position="99"/>
        <end position="130"/>
    </location>
</feature>
<dbReference type="PANTHER" id="PTHR47659:SF7">
    <property type="entry name" value="FUNGAL TRANSCRIPTIONAL REGULATORY PROTEIN, N-TERMINAL DOMAIN-CONTAINING PROTEIN"/>
    <property type="match status" value="1"/>
</dbReference>
<evidence type="ECO:0000256" key="3">
    <source>
        <dbReference type="ARBA" id="ARBA00023015"/>
    </source>
</evidence>
<dbReference type="AlphaFoldDB" id="A0A899G1X8"/>
<name>A0A899G1X8_9ASCO</name>
<dbReference type="InterPro" id="IPR050335">
    <property type="entry name" value="ERT1_acuK_gluconeogen_tf"/>
</dbReference>
<dbReference type="GO" id="GO:0003677">
    <property type="term" value="F:DNA binding"/>
    <property type="evidence" value="ECO:0007669"/>
    <property type="project" value="UniProtKB-KW"/>
</dbReference>
<dbReference type="InterPro" id="IPR001138">
    <property type="entry name" value="Zn2Cys6_DnaBD"/>
</dbReference>
<protein>
    <recommendedName>
        <fullName evidence="7">Zn(2)-C6 fungal-type domain-containing protein</fullName>
    </recommendedName>
</protein>
<dbReference type="PANTHER" id="PTHR47659">
    <property type="entry name" value="ZN(II)2CYS6 TRANSCRIPTION FACTOR (EUROFUNG)-RELATED"/>
    <property type="match status" value="1"/>
</dbReference>
<dbReference type="OrthoDB" id="5575144at2759"/>